<evidence type="ECO:0000313" key="3">
    <source>
        <dbReference type="Proteomes" id="UP000054662"/>
    </source>
</evidence>
<evidence type="ECO:0000256" key="1">
    <source>
        <dbReference type="SAM" id="MobiDB-lite"/>
    </source>
</evidence>
<evidence type="ECO:0000313" key="2">
    <source>
        <dbReference type="EMBL" id="KTD81646.1"/>
    </source>
</evidence>
<feature type="region of interest" description="Disordered" evidence="1">
    <location>
        <begin position="322"/>
        <end position="344"/>
    </location>
</feature>
<name>A0A0W1AK54_9GAMM</name>
<reference evidence="2 3" key="1">
    <citation type="submission" date="2015-11" db="EMBL/GenBank/DDBJ databases">
        <title>Genomic analysis of 38 Legionella species identifies large and diverse effector repertoires.</title>
        <authorList>
            <person name="Burstein D."/>
            <person name="Amaro F."/>
            <person name="Zusman T."/>
            <person name="Lifshitz Z."/>
            <person name="Cohen O."/>
            <person name="Gilbert J.A."/>
            <person name="Pupko T."/>
            <person name="Shuman H.A."/>
            <person name="Segal G."/>
        </authorList>
    </citation>
    <scope>NUCLEOTIDE SEQUENCE [LARGE SCALE GENOMIC DNA]</scope>
    <source>
        <strain evidence="2 3">ATCC 49508</strain>
    </source>
</reference>
<organism evidence="2 3">
    <name type="scientific">Legionella worsleiensis</name>
    <dbReference type="NCBI Taxonomy" id="45076"/>
    <lineage>
        <taxon>Bacteria</taxon>
        <taxon>Pseudomonadati</taxon>
        <taxon>Pseudomonadota</taxon>
        <taxon>Gammaproteobacteria</taxon>
        <taxon>Legionellales</taxon>
        <taxon>Legionellaceae</taxon>
        <taxon>Legionella</taxon>
    </lineage>
</organism>
<dbReference type="STRING" id="45076.Lwor_0428"/>
<dbReference type="Proteomes" id="UP000054662">
    <property type="component" value="Unassembled WGS sequence"/>
</dbReference>
<dbReference type="PATRIC" id="fig|45076.6.peg.473"/>
<proteinExistence type="predicted"/>
<accession>A0A0W1AK54</accession>
<sequence>MVKVMPKELRQFLTFLVFVVSSMTYSRATIDELPDTTAQDAYWLYILGLAILAGCCESIEVYDHLFPAQYDESNDAHEEQKQQSLLQPAKRSDIIVMSTGLMLLAPPLAMCGWAHRLQGSLLASSLGMHENEFLGLVFAAPALIKFCAISVPHLFHTLNGTREQYSLSVTNSQVIGRPRSSWPPLKWWLMLAAMVYLHLPEGQLIAAPINQEFSRCIAVLGFAIAESVPHLNQMEQLPHNIANMLRHGDSSSMILSLGVGALAGVAHASQALLAAIANGVGYIAWLGPLIEFVIGFSEAQQHAVPAARRLYRSTFFNSRSPIEPEAGASMQTENAINTDVPRLA</sequence>
<comment type="caution">
    <text evidence="2">The sequence shown here is derived from an EMBL/GenBank/DDBJ whole genome shotgun (WGS) entry which is preliminary data.</text>
</comment>
<dbReference type="EMBL" id="LNZC01000003">
    <property type="protein sequence ID" value="KTD81646.1"/>
    <property type="molecule type" value="Genomic_DNA"/>
</dbReference>
<protein>
    <submittedName>
        <fullName evidence="2">Uncharacterized protein</fullName>
    </submittedName>
</protein>
<dbReference type="AlphaFoldDB" id="A0A0W1AK54"/>
<keyword evidence="3" id="KW-1185">Reference proteome</keyword>
<gene>
    <name evidence="2" type="ORF">Lwor_0428</name>
</gene>